<evidence type="ECO:0000259" key="2">
    <source>
        <dbReference type="Pfam" id="PF04909"/>
    </source>
</evidence>
<dbReference type="InterPro" id="IPR006680">
    <property type="entry name" value="Amidohydro-rel"/>
</dbReference>
<dbReference type="PANTHER" id="PTHR21240">
    <property type="entry name" value="2-AMINO-3-CARBOXYLMUCONATE-6-SEMIALDEHYDE DECARBOXYLASE"/>
    <property type="match status" value="1"/>
</dbReference>
<dbReference type="Proteomes" id="UP001595816">
    <property type="component" value="Unassembled WGS sequence"/>
</dbReference>
<evidence type="ECO:0000313" key="3">
    <source>
        <dbReference type="EMBL" id="MFC4135892.1"/>
    </source>
</evidence>
<keyword evidence="1" id="KW-0456">Lyase</keyword>
<gene>
    <name evidence="3" type="ORF">ACFOZ4_35250</name>
</gene>
<evidence type="ECO:0000313" key="4">
    <source>
        <dbReference type="Proteomes" id="UP001595816"/>
    </source>
</evidence>
<name>A0ABV8LXT1_9ACTN</name>
<keyword evidence="4" id="KW-1185">Reference proteome</keyword>
<reference evidence="4" key="1">
    <citation type="journal article" date="2019" name="Int. J. Syst. Evol. Microbiol.">
        <title>The Global Catalogue of Microorganisms (GCM) 10K type strain sequencing project: providing services to taxonomists for standard genome sequencing and annotation.</title>
        <authorList>
            <consortium name="The Broad Institute Genomics Platform"/>
            <consortium name="The Broad Institute Genome Sequencing Center for Infectious Disease"/>
            <person name="Wu L."/>
            <person name="Ma J."/>
        </authorList>
    </citation>
    <scope>NUCLEOTIDE SEQUENCE [LARGE SCALE GENOMIC DNA]</scope>
    <source>
        <strain evidence="4">CGMCC 4.7289</strain>
    </source>
</reference>
<dbReference type="InterPro" id="IPR032466">
    <property type="entry name" value="Metal_Hydrolase"/>
</dbReference>
<comment type="caution">
    <text evidence="3">The sequence shown here is derived from an EMBL/GenBank/DDBJ whole genome shotgun (WGS) entry which is preliminary data.</text>
</comment>
<accession>A0ABV8LXT1</accession>
<dbReference type="InterPro" id="IPR032465">
    <property type="entry name" value="ACMSD"/>
</dbReference>
<evidence type="ECO:0000256" key="1">
    <source>
        <dbReference type="ARBA" id="ARBA00023239"/>
    </source>
</evidence>
<organism evidence="3 4">
    <name type="scientific">Hamadaea flava</name>
    <dbReference type="NCBI Taxonomy" id="1742688"/>
    <lineage>
        <taxon>Bacteria</taxon>
        <taxon>Bacillati</taxon>
        <taxon>Actinomycetota</taxon>
        <taxon>Actinomycetes</taxon>
        <taxon>Micromonosporales</taxon>
        <taxon>Micromonosporaceae</taxon>
        <taxon>Hamadaea</taxon>
    </lineage>
</organism>
<dbReference type="SUPFAM" id="SSF51556">
    <property type="entry name" value="Metallo-dependent hydrolases"/>
    <property type="match status" value="1"/>
</dbReference>
<dbReference type="EMBL" id="JBHSAY010000027">
    <property type="protein sequence ID" value="MFC4135892.1"/>
    <property type="molecule type" value="Genomic_DNA"/>
</dbReference>
<dbReference type="Pfam" id="PF04909">
    <property type="entry name" value="Amidohydro_2"/>
    <property type="match status" value="1"/>
</dbReference>
<sequence>MRIIDSQIHLWTGPDAPPHHWRAPFTAETALAEMDAAGIAQAINCPPIWDLNASDYAASTAANHPTRFATMAWFPLDADNLDQLAATTVTQPGVVGLRFLLGPDDVARTVHGELDSLWSAAHHRDLPVSLMTMPDDLPVLGTLAGRFPRMRLMIDHLGVLPHLKLPDAAKHLDTLLGLAHYDNVAVKATAVPSMATDEFPYASTHGLLRRVHHAYGSERMFWGTDITRMRSTWTECLTMFTDHLPWLTGSQLELVMGQALAQWINWP</sequence>
<feature type="domain" description="Amidohydrolase-related" evidence="2">
    <location>
        <begin position="4"/>
        <end position="225"/>
    </location>
</feature>
<proteinExistence type="predicted"/>
<dbReference type="Gene3D" id="3.20.20.140">
    <property type="entry name" value="Metal-dependent hydrolases"/>
    <property type="match status" value="1"/>
</dbReference>
<protein>
    <submittedName>
        <fullName evidence="3">Amidohydrolase family protein</fullName>
    </submittedName>
</protein>
<dbReference type="RefSeq" id="WP_253754248.1">
    <property type="nucleotide sequence ID" value="NZ_JAMZDZ010000001.1"/>
</dbReference>